<dbReference type="Proteomes" id="UP000198460">
    <property type="component" value="Unassembled WGS sequence"/>
</dbReference>
<organism evidence="2 3">
    <name type="scientific">Burkholderia singularis</name>
    <dbReference type="NCBI Taxonomy" id="1503053"/>
    <lineage>
        <taxon>Bacteria</taxon>
        <taxon>Pseudomonadati</taxon>
        <taxon>Pseudomonadota</taxon>
        <taxon>Betaproteobacteria</taxon>
        <taxon>Burkholderiales</taxon>
        <taxon>Burkholderiaceae</taxon>
        <taxon>Burkholderia</taxon>
        <taxon>pseudomallei group</taxon>
    </lineage>
</organism>
<feature type="region of interest" description="Disordered" evidence="1">
    <location>
        <begin position="70"/>
        <end position="137"/>
    </location>
</feature>
<name>A0A238H0U2_9BURK</name>
<evidence type="ECO:0000313" key="2">
    <source>
        <dbReference type="EMBL" id="SMF98837.1"/>
    </source>
</evidence>
<feature type="compositionally biased region" description="Basic and acidic residues" evidence="1">
    <location>
        <begin position="110"/>
        <end position="123"/>
    </location>
</feature>
<gene>
    <name evidence="2" type="ORF">BSIN_2123</name>
</gene>
<dbReference type="EMBL" id="FXAN01000034">
    <property type="protein sequence ID" value="SMF98837.1"/>
    <property type="molecule type" value="Genomic_DNA"/>
</dbReference>
<protein>
    <submittedName>
        <fullName evidence="2">Uncharacterized protein</fullName>
    </submittedName>
</protein>
<evidence type="ECO:0000256" key="1">
    <source>
        <dbReference type="SAM" id="MobiDB-lite"/>
    </source>
</evidence>
<dbReference type="AlphaFoldDB" id="A0A238H0U2"/>
<proteinExistence type="predicted"/>
<evidence type="ECO:0000313" key="3">
    <source>
        <dbReference type="Proteomes" id="UP000198460"/>
    </source>
</evidence>
<sequence>MCQRGCASARGGRAANGGIICSRRHRNSHAACNARCARQDWHSIGQNAPGAQPRAARWPIGLPACREAWRPSSSMTGLRAAAETPVGSADPPDDTTGTALHRQRRKRREPRPARSPRSERSADGLHPAANSRGRIRR</sequence>
<accession>A0A238H0U2</accession>
<reference evidence="2 3" key="1">
    <citation type="submission" date="2017-04" db="EMBL/GenBank/DDBJ databases">
        <authorList>
            <person name="Afonso C.L."/>
            <person name="Miller P.J."/>
            <person name="Scott M.A."/>
            <person name="Spackman E."/>
            <person name="Goraichik I."/>
            <person name="Dimitrov K.M."/>
            <person name="Suarez D.L."/>
            <person name="Swayne D.E."/>
        </authorList>
    </citation>
    <scope>NUCLEOTIDE SEQUENCE [LARGE SCALE GENOMIC DNA]</scope>
    <source>
        <strain evidence="2">LMG 28154</strain>
    </source>
</reference>